<keyword evidence="1" id="KW-0175">Coiled coil</keyword>
<proteinExistence type="predicted"/>
<dbReference type="Proteomes" id="UP000183700">
    <property type="component" value="Unassembled WGS sequence"/>
</dbReference>
<dbReference type="STRING" id="319970.RV00_GL001090"/>
<dbReference type="OrthoDB" id="2194852at2"/>
<protein>
    <recommendedName>
        <fullName evidence="4">V-type ATPase, subunit F</fullName>
    </recommendedName>
</protein>
<sequence length="107" mass="12493">MLEALEKIKSAEEQNERVKEKLLADLTDYESEKKASLQKKRETLRSEFSTALSEREQVLSQELETEEQELSRNAEDAITLMEENYHSKKQQTIDKIIERVISEYGGQ</sequence>
<accession>A0A1L8SX72</accession>
<feature type="coiled-coil region" evidence="1">
    <location>
        <begin position="1"/>
        <end position="80"/>
    </location>
</feature>
<name>A0A1L8SX72_9ENTE</name>
<evidence type="ECO:0000256" key="1">
    <source>
        <dbReference type="SAM" id="Coils"/>
    </source>
</evidence>
<comment type="caution">
    <text evidence="2">The sequence shown here is derived from an EMBL/GenBank/DDBJ whole genome shotgun (WGS) entry which is preliminary data.</text>
</comment>
<evidence type="ECO:0008006" key="4">
    <source>
        <dbReference type="Google" id="ProtNLM"/>
    </source>
</evidence>
<evidence type="ECO:0000313" key="2">
    <source>
        <dbReference type="EMBL" id="OJG36645.1"/>
    </source>
</evidence>
<evidence type="ECO:0000313" key="3">
    <source>
        <dbReference type="Proteomes" id="UP000183700"/>
    </source>
</evidence>
<gene>
    <name evidence="2" type="ORF">RV00_GL001090</name>
</gene>
<keyword evidence="3" id="KW-1185">Reference proteome</keyword>
<reference evidence="2 3" key="1">
    <citation type="submission" date="2014-12" db="EMBL/GenBank/DDBJ databases">
        <title>Draft genome sequences of 29 type strains of Enterococci.</title>
        <authorList>
            <person name="Zhong Z."/>
            <person name="Sun Z."/>
            <person name="Liu W."/>
            <person name="Zhang W."/>
            <person name="Zhang H."/>
        </authorList>
    </citation>
    <scope>NUCLEOTIDE SEQUENCE [LARGE SCALE GENOMIC DNA]</scope>
    <source>
        <strain evidence="2 3">DSM 22802</strain>
    </source>
</reference>
<dbReference type="RefSeq" id="WP_071861079.1">
    <property type="nucleotide sequence ID" value="NZ_JBHLVS010000012.1"/>
</dbReference>
<organism evidence="2 3">
    <name type="scientific">Enterococcus devriesei</name>
    <dbReference type="NCBI Taxonomy" id="319970"/>
    <lineage>
        <taxon>Bacteria</taxon>
        <taxon>Bacillati</taxon>
        <taxon>Bacillota</taxon>
        <taxon>Bacilli</taxon>
        <taxon>Lactobacillales</taxon>
        <taxon>Enterococcaceae</taxon>
        <taxon>Enterococcus</taxon>
    </lineage>
</organism>
<dbReference type="EMBL" id="JXKM01000002">
    <property type="protein sequence ID" value="OJG36645.1"/>
    <property type="molecule type" value="Genomic_DNA"/>
</dbReference>
<dbReference type="AlphaFoldDB" id="A0A1L8SX72"/>